<evidence type="ECO:0000256" key="4">
    <source>
        <dbReference type="ARBA" id="ARBA00035393"/>
    </source>
</evidence>
<comment type="similarity">
    <text evidence="2 6">Belongs to the QNG1 protein family.</text>
</comment>
<comment type="catalytic activity">
    <reaction evidence="5 6">
        <text>queuosine 5'-phosphate + H2O = queuine + D-ribose 5-phosphate</text>
        <dbReference type="Rhea" id="RHEA:75387"/>
        <dbReference type="ChEBI" id="CHEBI:15377"/>
        <dbReference type="ChEBI" id="CHEBI:17433"/>
        <dbReference type="ChEBI" id="CHEBI:78346"/>
        <dbReference type="ChEBI" id="CHEBI:194371"/>
    </reaction>
    <physiologicalReaction direction="left-to-right" evidence="5 6">
        <dbReference type="Rhea" id="RHEA:75388"/>
    </physiologicalReaction>
</comment>
<evidence type="ECO:0000256" key="6">
    <source>
        <dbReference type="RuleBase" id="RU365002"/>
    </source>
</evidence>
<dbReference type="PANTHER" id="PTHR21314:SF0">
    <property type="entry name" value="QUEUOSINE 5'-PHOSPHATE N-GLYCOSYLASE_HYDROLASE"/>
    <property type="match status" value="1"/>
</dbReference>
<reference evidence="7 8" key="1">
    <citation type="submission" date="2017-07" db="EMBL/GenBank/DDBJ databases">
        <authorList>
            <person name="Talla V."/>
            <person name="Backstrom N."/>
        </authorList>
    </citation>
    <scope>NUCLEOTIDE SEQUENCE [LARGE SCALE GENOMIC DNA]</scope>
</reference>
<dbReference type="AlphaFoldDB" id="A0A5E4QXT7"/>
<dbReference type="Proteomes" id="UP000324832">
    <property type="component" value="Unassembled WGS sequence"/>
</dbReference>
<evidence type="ECO:0000256" key="5">
    <source>
        <dbReference type="ARBA" id="ARBA00048204"/>
    </source>
</evidence>
<evidence type="ECO:0000313" key="8">
    <source>
        <dbReference type="Proteomes" id="UP000324832"/>
    </source>
</evidence>
<sequence length="301" mass="34870">MLINTEENKLIISSTGTEDIQPSKDHPKAADWIFVTDTLNFCFWSQNKDLEWRVNGNMGYCALEAALYRALKDGYDITNPDYYSKITSEDLSIIMKGDTDARIPLFNERLTVLHEVGAILIDKYNSTFETCILQANKSAVKLLQIIVSNFPCFRDEAVYKKQPVSLYKRAQILVADLWNCFGGQKWGEFHDIDKLTMFADYRVPQVLVNYGVLSYSHELMEKLKNNELLPCGSDEEVEIRGCSIHAVELLKKRLEEKIREEGKSVEVPNSSMIDYYLWCYRRKHAQEMENIPYHKTLGIFY</sequence>
<evidence type="ECO:0000256" key="1">
    <source>
        <dbReference type="ARBA" id="ARBA00022801"/>
    </source>
</evidence>
<name>A0A5E4QXT7_9NEOP</name>
<dbReference type="EC" id="3.2.2.-" evidence="6"/>
<dbReference type="Pfam" id="PF10343">
    <property type="entry name" value="Q_salvage"/>
    <property type="match status" value="1"/>
</dbReference>
<accession>A0A5E4QXT7</accession>
<dbReference type="EMBL" id="FZQP02006110">
    <property type="protein sequence ID" value="VVD02466.1"/>
    <property type="molecule type" value="Genomic_DNA"/>
</dbReference>
<keyword evidence="1 6" id="KW-0378">Hydrolase</keyword>
<dbReference type="GO" id="GO:0016787">
    <property type="term" value="F:hydrolase activity"/>
    <property type="evidence" value="ECO:0007669"/>
    <property type="project" value="UniProtKB-KW"/>
</dbReference>
<evidence type="ECO:0000256" key="2">
    <source>
        <dbReference type="ARBA" id="ARBA00035119"/>
    </source>
</evidence>
<evidence type="ECO:0000256" key="3">
    <source>
        <dbReference type="ARBA" id="ARBA00035306"/>
    </source>
</evidence>
<protein>
    <recommendedName>
        <fullName evidence="3 6">Queuosine 5'-phosphate N-glycosylase/hydrolase</fullName>
        <ecNumber evidence="6">3.2.2.-</ecNumber>
    </recommendedName>
    <alternativeName>
        <fullName evidence="4 6">Queuosine-nucleotide N-glycosylase/hydrolase</fullName>
    </alternativeName>
</protein>
<dbReference type="InterPro" id="IPR019438">
    <property type="entry name" value="Q_salvage"/>
</dbReference>
<dbReference type="PANTHER" id="PTHR21314">
    <property type="entry name" value="QUEUOSINE 5'-PHOSPHATE N-GLYCOSYLASE_HYDROLASE-RELATED"/>
    <property type="match status" value="1"/>
</dbReference>
<proteinExistence type="inferred from homology"/>
<evidence type="ECO:0000313" key="7">
    <source>
        <dbReference type="EMBL" id="VVD02466.1"/>
    </source>
</evidence>
<organism evidence="7 8">
    <name type="scientific">Leptidea sinapis</name>
    <dbReference type="NCBI Taxonomy" id="189913"/>
    <lineage>
        <taxon>Eukaryota</taxon>
        <taxon>Metazoa</taxon>
        <taxon>Ecdysozoa</taxon>
        <taxon>Arthropoda</taxon>
        <taxon>Hexapoda</taxon>
        <taxon>Insecta</taxon>
        <taxon>Pterygota</taxon>
        <taxon>Neoptera</taxon>
        <taxon>Endopterygota</taxon>
        <taxon>Lepidoptera</taxon>
        <taxon>Glossata</taxon>
        <taxon>Ditrysia</taxon>
        <taxon>Papilionoidea</taxon>
        <taxon>Pieridae</taxon>
        <taxon>Dismorphiinae</taxon>
        <taxon>Leptidea</taxon>
    </lineage>
</organism>
<keyword evidence="8" id="KW-1185">Reference proteome</keyword>
<dbReference type="GO" id="GO:0006400">
    <property type="term" value="P:tRNA modification"/>
    <property type="evidence" value="ECO:0007669"/>
    <property type="project" value="TreeGrafter"/>
</dbReference>
<gene>
    <name evidence="7" type="ORF">LSINAPIS_LOCUS12676</name>
</gene>
<comment type="function">
    <text evidence="6">Catalyzes the hydrolysis of queuosine 5'-phosphate, releasing the nucleobase queuine (q). Is required for salvage of queuine from exogenous queuosine (Q) that is imported and then converted to queuosine 5'-phosphate intracellularly.</text>
</comment>